<proteinExistence type="predicted"/>
<sequence>MSQYDEYAKFVKVQANPVGRGIQASITLPSSVTFKGNTSNYVNFYLGGFLQAECGLSYRKGQAGFRWFANDHSGLVGSGSYGEFSFGQTVHLKLAVDEPDASNPNKALYVRFYVNGSEKVKYTYKTYTKGQTVSDLRLILAGGTNVFSRMPSTMPAWEVFHTQVTATDLQIKNASSNTWTALTNGNATPTKFHWPIASGTSTPVPCPNPQDYILDTTYLSSSRVYASIK</sequence>
<name>A0A7H0Y2J0_9BACL</name>
<dbReference type="EMBL" id="CP061172">
    <property type="protein sequence ID" value="QNR65298.1"/>
    <property type="molecule type" value="Genomic_DNA"/>
</dbReference>
<organism evidence="1 2">
    <name type="scientific">Paenibacillus peoriae</name>
    <dbReference type="NCBI Taxonomy" id="59893"/>
    <lineage>
        <taxon>Bacteria</taxon>
        <taxon>Bacillati</taxon>
        <taxon>Bacillota</taxon>
        <taxon>Bacilli</taxon>
        <taxon>Bacillales</taxon>
        <taxon>Paenibacillaceae</taxon>
        <taxon>Paenibacillus</taxon>
    </lineage>
</organism>
<evidence type="ECO:0000313" key="2">
    <source>
        <dbReference type="Proteomes" id="UP000516384"/>
    </source>
</evidence>
<reference evidence="1 2" key="1">
    <citation type="submission" date="2020-09" db="EMBL/GenBank/DDBJ databases">
        <title>Characterization of Paenibacillus peoriae strain ZF390 with broad-spectrum antimicrobial activity as a potential biocontrol agent.</title>
        <authorList>
            <person name="Li L."/>
            <person name="Zhao Y."/>
            <person name="Li B."/>
            <person name="Xie X."/>
        </authorList>
    </citation>
    <scope>NUCLEOTIDE SEQUENCE [LARGE SCALE GENOMIC DNA]</scope>
    <source>
        <strain evidence="1 2">ZF390</strain>
    </source>
</reference>
<protein>
    <submittedName>
        <fullName evidence="1">Uncharacterized protein</fullName>
    </submittedName>
</protein>
<dbReference type="AlphaFoldDB" id="A0A7H0Y2J0"/>
<dbReference type="RefSeq" id="WP_190297202.1">
    <property type="nucleotide sequence ID" value="NZ_CP061172.1"/>
</dbReference>
<dbReference type="Proteomes" id="UP000516384">
    <property type="component" value="Chromosome"/>
</dbReference>
<accession>A0A7H0Y2J0</accession>
<gene>
    <name evidence="1" type="ORF">IAQ67_15460</name>
</gene>
<evidence type="ECO:0000313" key="1">
    <source>
        <dbReference type="EMBL" id="QNR65298.1"/>
    </source>
</evidence>